<accession>A0ACC0D7I4</accession>
<comment type="caution">
    <text evidence="1">The sequence shown here is derived from an EMBL/GenBank/DDBJ whole genome shotgun (WGS) entry which is preliminary data.</text>
</comment>
<dbReference type="Proteomes" id="UP001497680">
    <property type="component" value="Unassembled WGS sequence"/>
</dbReference>
<name>A0ACC0D7I4_9PEZI</name>
<protein>
    <submittedName>
        <fullName evidence="1">Uncharacterized protein</fullName>
    </submittedName>
</protein>
<reference evidence="1 2" key="1">
    <citation type="journal article" date="2022" name="New Phytol.">
        <title>Ecological generalism drives hyperdiversity of secondary metabolite gene clusters in xylarialean endophytes.</title>
        <authorList>
            <person name="Franco M.E.E."/>
            <person name="Wisecaver J.H."/>
            <person name="Arnold A.E."/>
            <person name="Ju Y.M."/>
            <person name="Slot J.C."/>
            <person name="Ahrendt S."/>
            <person name="Moore L.P."/>
            <person name="Eastman K.E."/>
            <person name="Scott K."/>
            <person name="Konkel Z."/>
            <person name="Mondo S.J."/>
            <person name="Kuo A."/>
            <person name="Hayes R.D."/>
            <person name="Haridas S."/>
            <person name="Andreopoulos B."/>
            <person name="Riley R."/>
            <person name="LaButti K."/>
            <person name="Pangilinan J."/>
            <person name="Lipzen A."/>
            <person name="Amirebrahimi M."/>
            <person name="Yan J."/>
            <person name="Adam C."/>
            <person name="Keymanesh K."/>
            <person name="Ng V."/>
            <person name="Louie K."/>
            <person name="Northen T."/>
            <person name="Drula E."/>
            <person name="Henrissat B."/>
            <person name="Hsieh H.M."/>
            <person name="Youens-Clark K."/>
            <person name="Lutzoni F."/>
            <person name="Miadlikowska J."/>
            <person name="Eastwood D.C."/>
            <person name="Hamelin R.C."/>
            <person name="Grigoriev I.V."/>
            <person name="U'Ren J.M."/>
        </authorList>
    </citation>
    <scope>NUCLEOTIDE SEQUENCE [LARGE SCALE GENOMIC DNA]</scope>
    <source>
        <strain evidence="1 2">ER1909</strain>
    </source>
</reference>
<proteinExistence type="predicted"/>
<sequence>MSLTVPNHGPNIIAAVWTCTPLAFLFLSLRLFCKFYKRTLPFWDDYLLIVSWCIFLSTSILVTLDVRDGFGKHTVDVIDEHGVEALVRIGLRDHIVGFLYLFAIAWSKTSFAVTLLHIVKGKLRAVIWAIIVSTNVLLMMAAFSFIFQCRPIEKLWDPMVPGTCWPDMNSVVSMLASAYSGFMDFVLALLPWTFIWKLNLRRKEKVGVAVAMSMGIFAGSTAIVKCYYLQNLYSIDFFYDGGNLAIWGAAELSTTIMASSIPVLRVLIRDVTSAASRNHRSMPHANSSLESEGSKATENNHSITAKAEHEPLPSFEGSRNNMF</sequence>
<keyword evidence="2" id="KW-1185">Reference proteome</keyword>
<organism evidence="1 2">
    <name type="scientific">Hypoxylon rubiginosum</name>
    <dbReference type="NCBI Taxonomy" id="110542"/>
    <lineage>
        <taxon>Eukaryota</taxon>
        <taxon>Fungi</taxon>
        <taxon>Dikarya</taxon>
        <taxon>Ascomycota</taxon>
        <taxon>Pezizomycotina</taxon>
        <taxon>Sordariomycetes</taxon>
        <taxon>Xylariomycetidae</taxon>
        <taxon>Xylariales</taxon>
        <taxon>Hypoxylaceae</taxon>
        <taxon>Hypoxylon</taxon>
    </lineage>
</organism>
<gene>
    <name evidence="1" type="ORF">F4821DRAFT_268795</name>
</gene>
<evidence type="ECO:0000313" key="2">
    <source>
        <dbReference type="Proteomes" id="UP001497680"/>
    </source>
</evidence>
<evidence type="ECO:0000313" key="1">
    <source>
        <dbReference type="EMBL" id="KAI6088559.1"/>
    </source>
</evidence>
<dbReference type="EMBL" id="MU394300">
    <property type="protein sequence ID" value="KAI6088559.1"/>
    <property type="molecule type" value="Genomic_DNA"/>
</dbReference>